<name>A0A2G5TVB4_9PELO</name>
<feature type="coiled-coil region" evidence="1">
    <location>
        <begin position="84"/>
        <end position="192"/>
    </location>
</feature>
<accession>A0A2G5TVB4</accession>
<evidence type="ECO:0000313" key="3">
    <source>
        <dbReference type="EMBL" id="PIC31051.1"/>
    </source>
</evidence>
<keyword evidence="4" id="KW-1185">Reference proteome</keyword>
<sequence length="251" mass="28406">MGSTPPPAEKILPNPPVETTPGQISQAYRQDLEDVISKGNRENFLDPASALTEGKLPEGSWPLILSFEFLAKHADFFKEQDEILKTHEDDAVKVSEALDEIRKDVAENVLHGSEAVEKVKQDVEDVKGDVEEIKKTLSKVDEKKELLLNHATTHENAMKLAESRANALDSLVKQLQKRIEVLEQNQGSSKEERSNRVEWDETQLKIKEESKNIERGARKRCSLCDTDSHMLASCPVFPTRQDVAKEIKRRR</sequence>
<gene>
    <name evidence="3" type="primary">Cnig_chr_V.g22091</name>
    <name evidence="3" type="ORF">B9Z55_022091</name>
</gene>
<evidence type="ECO:0000256" key="2">
    <source>
        <dbReference type="SAM" id="MobiDB-lite"/>
    </source>
</evidence>
<proteinExistence type="predicted"/>
<evidence type="ECO:0000256" key="1">
    <source>
        <dbReference type="SAM" id="Coils"/>
    </source>
</evidence>
<feature type="compositionally biased region" description="Pro residues" evidence="2">
    <location>
        <begin position="1"/>
        <end position="18"/>
    </location>
</feature>
<dbReference type="Proteomes" id="UP000230233">
    <property type="component" value="Chromosome V"/>
</dbReference>
<protein>
    <submittedName>
        <fullName evidence="3">Uncharacterized protein</fullName>
    </submittedName>
</protein>
<evidence type="ECO:0000313" key="4">
    <source>
        <dbReference type="Proteomes" id="UP000230233"/>
    </source>
</evidence>
<feature type="region of interest" description="Disordered" evidence="2">
    <location>
        <begin position="1"/>
        <end position="23"/>
    </location>
</feature>
<comment type="caution">
    <text evidence="3">The sequence shown here is derived from an EMBL/GenBank/DDBJ whole genome shotgun (WGS) entry which is preliminary data.</text>
</comment>
<dbReference type="AlphaFoldDB" id="A0A2G5TVB4"/>
<reference evidence="4" key="1">
    <citation type="submission" date="2017-10" db="EMBL/GenBank/DDBJ databases">
        <title>Rapid genome shrinkage in a self-fertile nematode reveals novel sperm competition proteins.</title>
        <authorList>
            <person name="Yin D."/>
            <person name="Schwarz E.M."/>
            <person name="Thomas C.G."/>
            <person name="Felde R.L."/>
            <person name="Korf I.F."/>
            <person name="Cutter A.D."/>
            <person name="Schartner C.M."/>
            <person name="Ralston E.J."/>
            <person name="Meyer B.J."/>
            <person name="Haag E.S."/>
        </authorList>
    </citation>
    <scope>NUCLEOTIDE SEQUENCE [LARGE SCALE GENOMIC DNA]</scope>
    <source>
        <strain evidence="4">JU1422</strain>
    </source>
</reference>
<organism evidence="3 4">
    <name type="scientific">Caenorhabditis nigoni</name>
    <dbReference type="NCBI Taxonomy" id="1611254"/>
    <lineage>
        <taxon>Eukaryota</taxon>
        <taxon>Metazoa</taxon>
        <taxon>Ecdysozoa</taxon>
        <taxon>Nematoda</taxon>
        <taxon>Chromadorea</taxon>
        <taxon>Rhabditida</taxon>
        <taxon>Rhabditina</taxon>
        <taxon>Rhabditomorpha</taxon>
        <taxon>Rhabditoidea</taxon>
        <taxon>Rhabditidae</taxon>
        <taxon>Peloderinae</taxon>
        <taxon>Caenorhabditis</taxon>
    </lineage>
</organism>
<dbReference type="EMBL" id="PDUG01000005">
    <property type="protein sequence ID" value="PIC31051.1"/>
    <property type="molecule type" value="Genomic_DNA"/>
</dbReference>
<keyword evidence="1" id="KW-0175">Coiled coil</keyword>